<comment type="caution">
    <text evidence="3">The sequence shown here is derived from an EMBL/GenBank/DDBJ whole genome shotgun (WGS) entry which is preliminary data.</text>
</comment>
<protein>
    <submittedName>
        <fullName evidence="3">Oxidoreductase</fullName>
    </submittedName>
</protein>
<dbReference type="PRINTS" id="PR00081">
    <property type="entry name" value="GDHRDH"/>
</dbReference>
<dbReference type="InterPro" id="IPR002347">
    <property type="entry name" value="SDR_fam"/>
</dbReference>
<dbReference type="eggNOG" id="COG1028">
    <property type="taxonomic scope" value="Bacteria"/>
</dbReference>
<evidence type="ECO:0000256" key="2">
    <source>
        <dbReference type="ARBA" id="ARBA00023002"/>
    </source>
</evidence>
<dbReference type="Pfam" id="PF00106">
    <property type="entry name" value="adh_short"/>
    <property type="match status" value="1"/>
</dbReference>
<organism evidence="3 4">
    <name type="scientific">Chryseobacterium formosense</name>
    <dbReference type="NCBI Taxonomy" id="236814"/>
    <lineage>
        <taxon>Bacteria</taxon>
        <taxon>Pseudomonadati</taxon>
        <taxon>Bacteroidota</taxon>
        <taxon>Flavobacteriia</taxon>
        <taxon>Flavobacteriales</taxon>
        <taxon>Weeksellaceae</taxon>
        <taxon>Chryseobacterium group</taxon>
        <taxon>Chryseobacterium</taxon>
    </lineage>
</organism>
<dbReference type="OrthoDB" id="597510at2"/>
<dbReference type="GO" id="GO:0016491">
    <property type="term" value="F:oxidoreductase activity"/>
    <property type="evidence" value="ECO:0007669"/>
    <property type="project" value="UniProtKB-KW"/>
</dbReference>
<reference evidence="3 4" key="1">
    <citation type="submission" date="2014-07" db="EMBL/GenBank/DDBJ databases">
        <title>Genome of Chryseobacterium formosense LMG 24722.</title>
        <authorList>
            <person name="Pipes S.E."/>
            <person name="Stropko S.J."/>
            <person name="Newman J.D."/>
        </authorList>
    </citation>
    <scope>NUCLEOTIDE SEQUENCE [LARGE SCALE GENOMIC DNA]</scope>
    <source>
        <strain evidence="3 4">LMG 24722</strain>
    </source>
</reference>
<evidence type="ECO:0000313" key="4">
    <source>
        <dbReference type="Proteomes" id="UP000028713"/>
    </source>
</evidence>
<dbReference type="InterPro" id="IPR036291">
    <property type="entry name" value="NAD(P)-bd_dom_sf"/>
</dbReference>
<evidence type="ECO:0000256" key="1">
    <source>
        <dbReference type="ARBA" id="ARBA00006484"/>
    </source>
</evidence>
<dbReference type="RefSeq" id="WP_034675135.1">
    <property type="nucleotide sequence ID" value="NZ_FPAP01000001.1"/>
</dbReference>
<dbReference type="STRING" id="236814.IX39_08510"/>
<gene>
    <name evidence="3" type="ORF">IX39_08510</name>
</gene>
<proteinExistence type="inferred from homology"/>
<dbReference type="SUPFAM" id="SSF51735">
    <property type="entry name" value="NAD(P)-binding Rossmann-fold domains"/>
    <property type="match status" value="1"/>
</dbReference>
<dbReference type="Gene3D" id="3.40.50.720">
    <property type="entry name" value="NAD(P)-binding Rossmann-like Domain"/>
    <property type="match status" value="1"/>
</dbReference>
<dbReference type="AlphaFoldDB" id="A0A085Z894"/>
<sequence length="344" mass="37611">MSNNNYQGALQQPINSGFNGASTSMEVIKGIDLTGKIAIVTGGYAGIGLETVKALTSAGATVIVPARDTEKAKNNLAGIANVELETMDLMDPVSIDSFAEKFMSSERPLHVLINNAGIMWVPLQRDSRGYESQLSTNHLGHFQLTSRLWKALVEAEGARVINISSWGHHYSKFNFEDPNFEKREYETLLGYGQSKTANILFSVELDNRGKDYGVRAYSLHPGAIVETDLKRHLTDEQLSGLGVYDENGDVVRDALKGLKTISQGASTTVSVATSPDLNEIGGVYCENNNIAEVDHSIDESQENFADRMTDIKKLSGVLDYALDETSAKELWILSENLTGVKFII</sequence>
<dbReference type="PANTHER" id="PTHR24320">
    <property type="entry name" value="RETINOL DEHYDROGENASE"/>
    <property type="match status" value="1"/>
</dbReference>
<dbReference type="EMBL" id="JPRP01000001">
    <property type="protein sequence ID" value="KFF00658.1"/>
    <property type="molecule type" value="Genomic_DNA"/>
</dbReference>
<comment type="similarity">
    <text evidence="1">Belongs to the short-chain dehydrogenases/reductases (SDR) family.</text>
</comment>
<keyword evidence="2" id="KW-0560">Oxidoreductase</keyword>
<dbReference type="PANTHER" id="PTHR24320:SF148">
    <property type="entry name" value="NAD(P)-BINDING ROSSMANN-FOLD SUPERFAMILY PROTEIN"/>
    <property type="match status" value="1"/>
</dbReference>
<name>A0A085Z894_9FLAO</name>
<keyword evidence="4" id="KW-1185">Reference proteome</keyword>
<dbReference type="Proteomes" id="UP000028713">
    <property type="component" value="Unassembled WGS sequence"/>
</dbReference>
<evidence type="ECO:0000313" key="3">
    <source>
        <dbReference type="EMBL" id="KFF00658.1"/>
    </source>
</evidence>
<accession>A0A085Z894</accession>